<gene>
    <name evidence="9" type="ORF">IMSHALPRED_001471</name>
</gene>
<evidence type="ECO:0000256" key="3">
    <source>
        <dbReference type="ARBA" id="ARBA00022989"/>
    </source>
</evidence>
<dbReference type="Pfam" id="PF20684">
    <property type="entry name" value="Fung_rhodopsin"/>
    <property type="match status" value="1"/>
</dbReference>
<evidence type="ECO:0000256" key="1">
    <source>
        <dbReference type="ARBA" id="ARBA00004141"/>
    </source>
</evidence>
<feature type="transmembrane region" description="Helical" evidence="7">
    <location>
        <begin position="118"/>
        <end position="142"/>
    </location>
</feature>
<keyword evidence="4 7" id="KW-0472">Membrane</keyword>
<dbReference type="PANTHER" id="PTHR33048:SF157">
    <property type="entry name" value="INTEGRAL MEMBRANE PROTEIN"/>
    <property type="match status" value="1"/>
</dbReference>
<dbReference type="InterPro" id="IPR049326">
    <property type="entry name" value="Rhodopsin_dom_fungi"/>
</dbReference>
<feature type="region of interest" description="Disordered" evidence="6">
    <location>
        <begin position="251"/>
        <end position="277"/>
    </location>
</feature>
<sequence length="328" mass="35062">MIIGSATHTVGYHSPPNLGPEIVVYGGSKQILLEKLEFPFDLMQILTLATIKLSILFFYRRIFRGRAFDIASWFLVGVVGAWAITFFVAILAACGTSIIANFQTLGALKGECVDTFDILIALAVSDVAVDLAILIMPIPLVLALQMPLRRKIAVLGILLVGTLAIACGVTRMALFGVILGPALFSQAEVGGVPSDDDIGIVSILMFWGMLEIGIAMVAACLPVLRPLFRGWSPESIIRSFRSQISLRSIGSGNKASSNAKGSAPRTESETAITGVPYAGKSGHTTQVSIDIEAYAMGRVSGGEKYESPETGPGRIWRETSLKQISEVM</sequence>
<dbReference type="GO" id="GO:0016020">
    <property type="term" value="C:membrane"/>
    <property type="evidence" value="ECO:0007669"/>
    <property type="project" value="UniProtKB-SubCell"/>
</dbReference>
<comment type="caution">
    <text evidence="9">The sequence shown here is derived from an EMBL/GenBank/DDBJ whole genome shotgun (WGS) entry which is preliminary data.</text>
</comment>
<feature type="compositionally biased region" description="Polar residues" evidence="6">
    <location>
        <begin position="251"/>
        <end position="260"/>
    </location>
</feature>
<protein>
    <recommendedName>
        <fullName evidence="8">Rhodopsin domain-containing protein</fullName>
    </recommendedName>
</protein>
<feature type="transmembrane region" description="Helical" evidence="7">
    <location>
        <begin position="198"/>
        <end position="224"/>
    </location>
</feature>
<evidence type="ECO:0000313" key="9">
    <source>
        <dbReference type="EMBL" id="CAF9913889.1"/>
    </source>
</evidence>
<keyword evidence="10" id="KW-1185">Reference proteome</keyword>
<feature type="transmembrane region" description="Helical" evidence="7">
    <location>
        <begin position="154"/>
        <end position="178"/>
    </location>
</feature>
<accession>A0A8H3EYS0</accession>
<dbReference type="OrthoDB" id="5393606at2759"/>
<proteinExistence type="inferred from homology"/>
<feature type="transmembrane region" description="Helical" evidence="7">
    <location>
        <begin position="71"/>
        <end position="98"/>
    </location>
</feature>
<organism evidence="9 10">
    <name type="scientific">Imshaugia aleurites</name>
    <dbReference type="NCBI Taxonomy" id="172621"/>
    <lineage>
        <taxon>Eukaryota</taxon>
        <taxon>Fungi</taxon>
        <taxon>Dikarya</taxon>
        <taxon>Ascomycota</taxon>
        <taxon>Pezizomycotina</taxon>
        <taxon>Lecanoromycetes</taxon>
        <taxon>OSLEUM clade</taxon>
        <taxon>Lecanoromycetidae</taxon>
        <taxon>Lecanorales</taxon>
        <taxon>Lecanorineae</taxon>
        <taxon>Parmeliaceae</taxon>
        <taxon>Imshaugia</taxon>
    </lineage>
</organism>
<evidence type="ECO:0000256" key="5">
    <source>
        <dbReference type="ARBA" id="ARBA00038359"/>
    </source>
</evidence>
<feature type="domain" description="Rhodopsin" evidence="8">
    <location>
        <begin position="38"/>
        <end position="229"/>
    </location>
</feature>
<name>A0A8H3EYS0_9LECA</name>
<reference evidence="9" key="1">
    <citation type="submission" date="2021-03" db="EMBL/GenBank/DDBJ databases">
        <authorList>
            <person name="Tagirdzhanova G."/>
        </authorList>
    </citation>
    <scope>NUCLEOTIDE SEQUENCE</scope>
</reference>
<evidence type="ECO:0000259" key="8">
    <source>
        <dbReference type="Pfam" id="PF20684"/>
    </source>
</evidence>
<evidence type="ECO:0000256" key="6">
    <source>
        <dbReference type="SAM" id="MobiDB-lite"/>
    </source>
</evidence>
<dbReference type="InterPro" id="IPR052337">
    <property type="entry name" value="SAT4-like"/>
</dbReference>
<feature type="transmembrane region" description="Helical" evidence="7">
    <location>
        <begin position="42"/>
        <end position="59"/>
    </location>
</feature>
<evidence type="ECO:0000256" key="4">
    <source>
        <dbReference type="ARBA" id="ARBA00023136"/>
    </source>
</evidence>
<evidence type="ECO:0000256" key="2">
    <source>
        <dbReference type="ARBA" id="ARBA00022692"/>
    </source>
</evidence>
<keyword evidence="2 7" id="KW-0812">Transmembrane</keyword>
<comment type="similarity">
    <text evidence="5">Belongs to the SAT4 family.</text>
</comment>
<dbReference type="AlphaFoldDB" id="A0A8H3EYS0"/>
<dbReference type="EMBL" id="CAJPDT010000012">
    <property type="protein sequence ID" value="CAF9913889.1"/>
    <property type="molecule type" value="Genomic_DNA"/>
</dbReference>
<evidence type="ECO:0000313" key="10">
    <source>
        <dbReference type="Proteomes" id="UP000664534"/>
    </source>
</evidence>
<dbReference type="PANTHER" id="PTHR33048">
    <property type="entry name" value="PTH11-LIKE INTEGRAL MEMBRANE PROTEIN (AFU_ORTHOLOGUE AFUA_5G11245)"/>
    <property type="match status" value="1"/>
</dbReference>
<dbReference type="Proteomes" id="UP000664534">
    <property type="component" value="Unassembled WGS sequence"/>
</dbReference>
<keyword evidence="3 7" id="KW-1133">Transmembrane helix</keyword>
<evidence type="ECO:0000256" key="7">
    <source>
        <dbReference type="SAM" id="Phobius"/>
    </source>
</evidence>
<comment type="subcellular location">
    <subcellularLocation>
        <location evidence="1">Membrane</location>
        <topology evidence="1">Multi-pass membrane protein</topology>
    </subcellularLocation>
</comment>